<dbReference type="AlphaFoldDB" id="A0A062IJK4"/>
<dbReference type="EMBL" id="JMOD01000026">
    <property type="protein sequence ID" value="KCY19001.1"/>
    <property type="molecule type" value="Genomic_DNA"/>
</dbReference>
<accession>A0A062IJK4</accession>
<comment type="caution">
    <text evidence="1">The sequence shown here is derived from an EMBL/GenBank/DDBJ whole genome shotgun (WGS) entry which is preliminary data.</text>
</comment>
<dbReference type="RefSeq" id="WP_050457814.1">
    <property type="nucleotide sequence ID" value="NZ_JMOD01000026.1"/>
</dbReference>
<dbReference type="InterPro" id="IPR011006">
    <property type="entry name" value="CheY-like_superfamily"/>
</dbReference>
<dbReference type="Proteomes" id="UP000027327">
    <property type="component" value="Unassembled WGS sequence"/>
</dbReference>
<sequence>METIKILFVEDNETPIRTFENELKDFNDESTDLKIEAIIKKTYGEAIQAIDKSFDAIIMDLALGQDQDAGNKIVKELESLGLRIPILFVSGNHSNVSPNPLIINIRARDNGDYEQDFNNIVNIYNTGLTNILGGRGEIEKKLSEIFSETVLPELEIWKDYASRQIHTKQTEKALLRLVVNHLNHLLEEDEIPSYPEEFYIYPIKDKILRTGTLIKSKINDDYFISLSPACDLAQRNGTCKTDRLLIAEIEPIQHIKDIVYRQFSAQTTGTKKDQNISKELKKYFSNNYSNYYHSLPKIKNFAGGFINFRKAQSLTQENLDSDYEVVNIQVAAPFIKDILSRFSSYYARQGQPVIFFDTHIEEIISSNQV</sequence>
<evidence type="ECO:0000313" key="2">
    <source>
        <dbReference type="Proteomes" id="UP000027327"/>
    </source>
</evidence>
<organism evidence="1 2">
    <name type="scientific">Acinetobacter baumannii 21072</name>
    <dbReference type="NCBI Taxonomy" id="1310697"/>
    <lineage>
        <taxon>Bacteria</taxon>
        <taxon>Pseudomonadati</taxon>
        <taxon>Pseudomonadota</taxon>
        <taxon>Gammaproteobacteria</taxon>
        <taxon>Moraxellales</taxon>
        <taxon>Moraxellaceae</taxon>
        <taxon>Acinetobacter</taxon>
        <taxon>Acinetobacter calcoaceticus/baumannii complex</taxon>
    </lineage>
</organism>
<gene>
    <name evidence="1" type="ORF">J596_1794</name>
</gene>
<dbReference type="Gene3D" id="3.40.50.2300">
    <property type="match status" value="1"/>
</dbReference>
<dbReference type="SUPFAM" id="SSF52172">
    <property type="entry name" value="CheY-like"/>
    <property type="match status" value="1"/>
</dbReference>
<dbReference type="PATRIC" id="fig|1310697.3.peg.1729"/>
<evidence type="ECO:0008006" key="3">
    <source>
        <dbReference type="Google" id="ProtNLM"/>
    </source>
</evidence>
<proteinExistence type="predicted"/>
<reference evidence="1 2" key="1">
    <citation type="submission" date="2014-04" db="EMBL/GenBank/DDBJ databases">
        <title>Comparative genomics and transcriptomics to identify genetic mechanisms underlying the emergence of carbapenem resistant Acinetobacter baumannii (CRAb).</title>
        <authorList>
            <person name="Harris A.D."/>
            <person name="Johnson K.J."/>
            <person name="George J."/>
            <person name="Nadendla S."/>
            <person name="Daugherty S.C."/>
            <person name="Parankush S."/>
            <person name="Sadzewicz L."/>
            <person name="Tallon L."/>
            <person name="Sengamalay N."/>
            <person name="Hazen T.H."/>
            <person name="Rasko D.A."/>
        </authorList>
    </citation>
    <scope>NUCLEOTIDE SEQUENCE [LARGE SCALE GENOMIC DNA]</scope>
    <source>
        <strain evidence="1 2">21072</strain>
    </source>
</reference>
<evidence type="ECO:0000313" key="1">
    <source>
        <dbReference type="EMBL" id="KCY19001.1"/>
    </source>
</evidence>
<protein>
    <recommendedName>
        <fullName evidence="3">Response regulator</fullName>
    </recommendedName>
</protein>
<name>A0A062IJK4_ACIBA</name>